<sequence length="94" mass="10298">MQDRGSLLLGSEECCRALQQRADRGGEDGFEEAARLLGFLYHCATQWQQLDPAGLKTDSQRRYPPRTSSDDPPGVSSGDRPGASRTLICSTAQR</sequence>
<comment type="caution">
    <text evidence="2">The sequence shown here is derived from an EMBL/GenBank/DDBJ whole genome shotgun (WGS) entry which is preliminary data.</text>
</comment>
<gene>
    <name evidence="2" type="ORF">NDU88_006525</name>
</gene>
<evidence type="ECO:0000256" key="1">
    <source>
        <dbReference type="SAM" id="MobiDB-lite"/>
    </source>
</evidence>
<feature type="compositionally biased region" description="Low complexity" evidence="1">
    <location>
        <begin position="70"/>
        <end position="81"/>
    </location>
</feature>
<dbReference type="AlphaFoldDB" id="A0AAV7QPA7"/>
<name>A0AAV7QPA7_PLEWA</name>
<accession>A0AAV7QPA7</accession>
<feature type="region of interest" description="Disordered" evidence="1">
    <location>
        <begin position="52"/>
        <end position="94"/>
    </location>
</feature>
<reference evidence="2" key="1">
    <citation type="journal article" date="2022" name="bioRxiv">
        <title>Sequencing and chromosome-scale assembly of the giantPleurodeles waltlgenome.</title>
        <authorList>
            <person name="Brown T."/>
            <person name="Elewa A."/>
            <person name="Iarovenko S."/>
            <person name="Subramanian E."/>
            <person name="Araus A.J."/>
            <person name="Petzold A."/>
            <person name="Susuki M."/>
            <person name="Suzuki K.-i.T."/>
            <person name="Hayashi T."/>
            <person name="Toyoda A."/>
            <person name="Oliveira C."/>
            <person name="Osipova E."/>
            <person name="Leigh N.D."/>
            <person name="Simon A."/>
            <person name="Yun M.H."/>
        </authorList>
    </citation>
    <scope>NUCLEOTIDE SEQUENCE</scope>
    <source>
        <strain evidence="2">20211129_DDA</strain>
        <tissue evidence="2">Liver</tissue>
    </source>
</reference>
<dbReference type="EMBL" id="JANPWB010000010">
    <property type="protein sequence ID" value="KAJ1140165.1"/>
    <property type="molecule type" value="Genomic_DNA"/>
</dbReference>
<keyword evidence="3" id="KW-1185">Reference proteome</keyword>
<evidence type="ECO:0000313" key="2">
    <source>
        <dbReference type="EMBL" id="KAJ1140165.1"/>
    </source>
</evidence>
<evidence type="ECO:0000313" key="3">
    <source>
        <dbReference type="Proteomes" id="UP001066276"/>
    </source>
</evidence>
<dbReference type="Proteomes" id="UP001066276">
    <property type="component" value="Chromosome 6"/>
</dbReference>
<organism evidence="2 3">
    <name type="scientific">Pleurodeles waltl</name>
    <name type="common">Iberian ribbed newt</name>
    <dbReference type="NCBI Taxonomy" id="8319"/>
    <lineage>
        <taxon>Eukaryota</taxon>
        <taxon>Metazoa</taxon>
        <taxon>Chordata</taxon>
        <taxon>Craniata</taxon>
        <taxon>Vertebrata</taxon>
        <taxon>Euteleostomi</taxon>
        <taxon>Amphibia</taxon>
        <taxon>Batrachia</taxon>
        <taxon>Caudata</taxon>
        <taxon>Salamandroidea</taxon>
        <taxon>Salamandridae</taxon>
        <taxon>Pleurodelinae</taxon>
        <taxon>Pleurodeles</taxon>
    </lineage>
</organism>
<protein>
    <submittedName>
        <fullName evidence="2">Uncharacterized protein</fullName>
    </submittedName>
</protein>
<proteinExistence type="predicted"/>